<dbReference type="AlphaFoldDB" id="A0AAV7PKB9"/>
<proteinExistence type="predicted"/>
<evidence type="ECO:0000313" key="3">
    <source>
        <dbReference type="Proteomes" id="UP001066276"/>
    </source>
</evidence>
<evidence type="ECO:0000256" key="1">
    <source>
        <dbReference type="SAM" id="MobiDB-lite"/>
    </source>
</evidence>
<organism evidence="2 3">
    <name type="scientific">Pleurodeles waltl</name>
    <name type="common">Iberian ribbed newt</name>
    <dbReference type="NCBI Taxonomy" id="8319"/>
    <lineage>
        <taxon>Eukaryota</taxon>
        <taxon>Metazoa</taxon>
        <taxon>Chordata</taxon>
        <taxon>Craniata</taxon>
        <taxon>Vertebrata</taxon>
        <taxon>Euteleostomi</taxon>
        <taxon>Amphibia</taxon>
        <taxon>Batrachia</taxon>
        <taxon>Caudata</taxon>
        <taxon>Salamandroidea</taxon>
        <taxon>Salamandridae</taxon>
        <taxon>Pleurodelinae</taxon>
        <taxon>Pleurodeles</taxon>
    </lineage>
</organism>
<reference evidence="2" key="1">
    <citation type="journal article" date="2022" name="bioRxiv">
        <title>Sequencing and chromosome-scale assembly of the giantPleurodeles waltlgenome.</title>
        <authorList>
            <person name="Brown T."/>
            <person name="Elewa A."/>
            <person name="Iarovenko S."/>
            <person name="Subramanian E."/>
            <person name="Araus A.J."/>
            <person name="Petzold A."/>
            <person name="Susuki M."/>
            <person name="Suzuki K.-i.T."/>
            <person name="Hayashi T."/>
            <person name="Toyoda A."/>
            <person name="Oliveira C."/>
            <person name="Osipova E."/>
            <person name="Leigh N.D."/>
            <person name="Simon A."/>
            <person name="Yun M.H."/>
        </authorList>
    </citation>
    <scope>NUCLEOTIDE SEQUENCE</scope>
    <source>
        <strain evidence="2">20211129_DDA</strain>
        <tissue evidence="2">Liver</tissue>
    </source>
</reference>
<dbReference type="EMBL" id="JANPWB010000011">
    <property type="protein sequence ID" value="KAJ1127622.1"/>
    <property type="molecule type" value="Genomic_DNA"/>
</dbReference>
<dbReference type="Proteomes" id="UP001066276">
    <property type="component" value="Chromosome 7"/>
</dbReference>
<comment type="caution">
    <text evidence="2">The sequence shown here is derived from an EMBL/GenBank/DDBJ whole genome shotgun (WGS) entry which is preliminary data.</text>
</comment>
<protein>
    <submittedName>
        <fullName evidence="2">Uncharacterized protein</fullName>
    </submittedName>
</protein>
<feature type="region of interest" description="Disordered" evidence="1">
    <location>
        <begin position="1"/>
        <end position="130"/>
    </location>
</feature>
<feature type="compositionally biased region" description="Basic and acidic residues" evidence="1">
    <location>
        <begin position="34"/>
        <end position="49"/>
    </location>
</feature>
<gene>
    <name evidence="2" type="ORF">NDU88_006018</name>
</gene>
<sequence>MQHSPATQSYSMVDQGQRKQQNTVKEMLGQMRMVAEKHGKDWLRHKLGDEPEEGPSGQQDSGLSGALEDSEDTNTEPEALARSRKHRRNKSKAPKKGVYKKGLGLADPHPSAILATAGPTKEAREKATNGEHVSTIVKKCLKSFAPLLLSGTGAVLGQAHSLGRGAGDTGTWSTSWGEAERH</sequence>
<accession>A0AAV7PKB9</accession>
<feature type="compositionally biased region" description="Polar residues" evidence="1">
    <location>
        <begin position="1"/>
        <end position="24"/>
    </location>
</feature>
<feature type="region of interest" description="Disordered" evidence="1">
    <location>
        <begin position="160"/>
        <end position="182"/>
    </location>
</feature>
<evidence type="ECO:0000313" key="2">
    <source>
        <dbReference type="EMBL" id="KAJ1127622.1"/>
    </source>
</evidence>
<feature type="compositionally biased region" description="Basic residues" evidence="1">
    <location>
        <begin position="82"/>
        <end position="99"/>
    </location>
</feature>
<name>A0AAV7PKB9_PLEWA</name>
<keyword evidence="3" id="KW-1185">Reference proteome</keyword>